<name>A0A382LKV2_9ZZZZ</name>
<dbReference type="EMBL" id="UINC01087491">
    <property type="protein sequence ID" value="SVC36903.1"/>
    <property type="molecule type" value="Genomic_DNA"/>
</dbReference>
<reference evidence="1" key="1">
    <citation type="submission" date="2018-05" db="EMBL/GenBank/DDBJ databases">
        <authorList>
            <person name="Lanie J.A."/>
            <person name="Ng W.-L."/>
            <person name="Kazmierczak K.M."/>
            <person name="Andrzejewski T.M."/>
            <person name="Davidsen T.M."/>
            <person name="Wayne K.J."/>
            <person name="Tettelin H."/>
            <person name="Glass J.I."/>
            <person name="Rusch D."/>
            <person name="Podicherti R."/>
            <person name="Tsui H.-C.T."/>
            <person name="Winkler M.E."/>
        </authorList>
    </citation>
    <scope>NUCLEOTIDE SEQUENCE</scope>
</reference>
<protein>
    <submittedName>
        <fullName evidence="1">Uncharacterized protein</fullName>
    </submittedName>
</protein>
<sequence>MLSCGVASNEMNFIFEIALFGNCTKLRADHDSGQIASDFITAEVTDKTTRSRTEYLM</sequence>
<proteinExistence type="predicted"/>
<organism evidence="1">
    <name type="scientific">marine metagenome</name>
    <dbReference type="NCBI Taxonomy" id="408172"/>
    <lineage>
        <taxon>unclassified sequences</taxon>
        <taxon>metagenomes</taxon>
        <taxon>ecological metagenomes</taxon>
    </lineage>
</organism>
<gene>
    <name evidence="1" type="ORF">METZ01_LOCUS289757</name>
</gene>
<dbReference type="AlphaFoldDB" id="A0A382LKV2"/>
<evidence type="ECO:0000313" key="1">
    <source>
        <dbReference type="EMBL" id="SVC36903.1"/>
    </source>
</evidence>
<accession>A0A382LKV2</accession>
<feature type="non-terminal residue" evidence="1">
    <location>
        <position position="57"/>
    </location>
</feature>